<evidence type="ECO:0000313" key="3">
    <source>
        <dbReference type="EMBL" id="HHL42207.1"/>
    </source>
</evidence>
<protein>
    <submittedName>
        <fullName evidence="3">Glutathione S-transferase family protein</fullName>
    </submittedName>
</protein>
<dbReference type="InterPro" id="IPR004046">
    <property type="entry name" value="GST_C"/>
</dbReference>
<dbReference type="EMBL" id="DRMJ01000056">
    <property type="protein sequence ID" value="HHL42207.1"/>
    <property type="molecule type" value="Genomic_DNA"/>
</dbReference>
<dbReference type="SUPFAM" id="SSF47616">
    <property type="entry name" value="GST C-terminal domain-like"/>
    <property type="match status" value="1"/>
</dbReference>
<reference evidence="3" key="1">
    <citation type="journal article" date="2020" name="mSystems">
        <title>Genome- and Community-Level Interaction Insights into Carbon Utilization and Element Cycling Functions of Hydrothermarchaeota in Hydrothermal Sediment.</title>
        <authorList>
            <person name="Zhou Z."/>
            <person name="Liu Y."/>
            <person name="Xu W."/>
            <person name="Pan J."/>
            <person name="Luo Z.H."/>
            <person name="Li M."/>
        </authorList>
    </citation>
    <scope>NUCLEOTIDE SEQUENCE [LARGE SCALE GENOMIC DNA]</scope>
    <source>
        <strain evidence="3">HyVt-485</strain>
    </source>
</reference>
<gene>
    <name evidence="3" type="ORF">ENJ42_01190</name>
</gene>
<organism evidence="3">
    <name type="scientific">Hellea balneolensis</name>
    <dbReference type="NCBI Taxonomy" id="287478"/>
    <lineage>
        <taxon>Bacteria</taxon>
        <taxon>Pseudomonadati</taxon>
        <taxon>Pseudomonadota</taxon>
        <taxon>Alphaproteobacteria</taxon>
        <taxon>Maricaulales</taxon>
        <taxon>Robiginitomaculaceae</taxon>
        <taxon>Hellea</taxon>
    </lineage>
</organism>
<dbReference type="PANTHER" id="PTHR44051">
    <property type="entry name" value="GLUTATHIONE S-TRANSFERASE-RELATED"/>
    <property type="match status" value="1"/>
</dbReference>
<dbReference type="CDD" id="cd00299">
    <property type="entry name" value="GST_C_family"/>
    <property type="match status" value="1"/>
</dbReference>
<dbReference type="Gene3D" id="1.20.1050.10">
    <property type="match status" value="1"/>
</dbReference>
<evidence type="ECO:0000259" key="1">
    <source>
        <dbReference type="PROSITE" id="PS50404"/>
    </source>
</evidence>
<feature type="domain" description="GST N-terminal" evidence="1">
    <location>
        <begin position="1"/>
        <end position="82"/>
    </location>
</feature>
<accession>A0A7C5R750</accession>
<dbReference type="Pfam" id="PF13409">
    <property type="entry name" value="GST_N_2"/>
    <property type="match status" value="1"/>
</dbReference>
<dbReference type="Proteomes" id="UP000885830">
    <property type="component" value="Unassembled WGS sequence"/>
</dbReference>
<dbReference type="InterPro" id="IPR036249">
    <property type="entry name" value="Thioredoxin-like_sf"/>
</dbReference>
<dbReference type="Pfam" id="PF00043">
    <property type="entry name" value="GST_C"/>
    <property type="match status" value="1"/>
</dbReference>
<dbReference type="InterPro" id="IPR004045">
    <property type="entry name" value="Glutathione_S-Trfase_N"/>
</dbReference>
<dbReference type="PROSITE" id="PS50404">
    <property type="entry name" value="GST_NTER"/>
    <property type="match status" value="1"/>
</dbReference>
<dbReference type="AlphaFoldDB" id="A0A7C5R750"/>
<dbReference type="SFLD" id="SFLDS00019">
    <property type="entry name" value="Glutathione_Transferase_(cytos"/>
    <property type="match status" value="1"/>
</dbReference>
<evidence type="ECO:0000259" key="2">
    <source>
        <dbReference type="PROSITE" id="PS50405"/>
    </source>
</evidence>
<dbReference type="Gene3D" id="3.40.30.10">
    <property type="entry name" value="Glutaredoxin"/>
    <property type="match status" value="1"/>
</dbReference>
<dbReference type="SUPFAM" id="SSF52833">
    <property type="entry name" value="Thioredoxin-like"/>
    <property type="match status" value="1"/>
</dbReference>
<proteinExistence type="predicted"/>
<feature type="domain" description="GST C-terminal" evidence="2">
    <location>
        <begin position="88"/>
        <end position="224"/>
    </location>
</feature>
<dbReference type="InterPro" id="IPR040079">
    <property type="entry name" value="Glutathione_S-Trfase"/>
</dbReference>
<dbReference type="PANTHER" id="PTHR44051:SF8">
    <property type="entry name" value="GLUTATHIONE S-TRANSFERASE GSTA"/>
    <property type="match status" value="1"/>
</dbReference>
<dbReference type="InterPro" id="IPR010987">
    <property type="entry name" value="Glutathione-S-Trfase_C-like"/>
</dbReference>
<dbReference type="PROSITE" id="PS50405">
    <property type="entry name" value="GST_CTER"/>
    <property type="match status" value="1"/>
</dbReference>
<dbReference type="CDD" id="cd00570">
    <property type="entry name" value="GST_N_family"/>
    <property type="match status" value="1"/>
</dbReference>
<sequence length="226" mass="26084">MRTLYHWPLDPASRQARIALGEKKLKFKLIPVVPWAPETDFMHLCVEGVPPCLHEHDSSKNLVIASARGICEYLADIPSAKHKLLAEDIRERAEARRLAHWFDGKFSAEVNAYILSERLEKTLTGQGAPDPAELRTGREFLKFHLEYLSWLLQQRDWLAGRTFSLADIAAGAHISCLDYLGEIQWENWPTLKEWYQKLKSRPSFRPLLKDIIPGLRSPRHYADLDF</sequence>
<dbReference type="SFLD" id="SFLDG00358">
    <property type="entry name" value="Main_(cytGST)"/>
    <property type="match status" value="1"/>
</dbReference>
<dbReference type="InterPro" id="IPR036282">
    <property type="entry name" value="Glutathione-S-Trfase_C_sf"/>
</dbReference>
<name>A0A7C5R750_9PROT</name>
<comment type="caution">
    <text evidence="3">The sequence shown here is derived from an EMBL/GenBank/DDBJ whole genome shotgun (WGS) entry which is preliminary data.</text>
</comment>